<proteinExistence type="predicted"/>
<accession>A0ACD4C6C8</accession>
<protein>
    <submittedName>
        <fullName evidence="1">GNAT family N-acetyltransferase</fullName>
    </submittedName>
</protein>
<gene>
    <name evidence="1" type="ORF">N5C46_20885</name>
</gene>
<evidence type="ECO:0000313" key="1">
    <source>
        <dbReference type="EMBL" id="UXH44063.1"/>
    </source>
</evidence>
<name>A0ACD4C6C8_9BACI</name>
<organism evidence="1 2">
    <name type="scientific">Rossellomorea vietnamensis</name>
    <dbReference type="NCBI Taxonomy" id="218284"/>
    <lineage>
        <taxon>Bacteria</taxon>
        <taxon>Bacillati</taxon>
        <taxon>Bacillota</taxon>
        <taxon>Bacilli</taxon>
        <taxon>Bacillales</taxon>
        <taxon>Bacillaceae</taxon>
        <taxon>Rossellomorea</taxon>
    </lineage>
</organism>
<reference evidence="1" key="1">
    <citation type="submission" date="2022-09" db="EMBL/GenBank/DDBJ databases">
        <title>Complete genome sequence of Rossellomorea vietnamensis strain RL-WG62, a newly isolated PGPR with the potential for plant salinity stress alleviation.</title>
        <authorList>
            <person name="Ren L."/>
            <person name="Wang G."/>
            <person name="Hu H."/>
        </authorList>
    </citation>
    <scope>NUCLEOTIDE SEQUENCE</scope>
    <source>
        <strain evidence="1">RL-WG62</strain>
    </source>
</reference>
<dbReference type="Proteomes" id="UP001064027">
    <property type="component" value="Chromosome"/>
</dbReference>
<dbReference type="EMBL" id="CP104558">
    <property type="protein sequence ID" value="UXH44063.1"/>
    <property type="molecule type" value="Genomic_DNA"/>
</dbReference>
<evidence type="ECO:0000313" key="2">
    <source>
        <dbReference type="Proteomes" id="UP001064027"/>
    </source>
</evidence>
<keyword evidence="2" id="KW-1185">Reference proteome</keyword>
<sequence>MISELDPTEFYKCKPLLVQRGLLESKAAIEGTHSDRIFVDDPMSPASGFIWLGSNNGFILIGNEENAEFNSKLNHYFNTVIKPEANRVGLTGFEAIGDHPKWNKTIKNVFGENLKGYNQKVYELQKDHYIQKHEPLLEQGYETVKITKSILDNNGSETYRNIEFLQSKVLEFWPSFDKFFQQGLGYMMVHRNKIVSVCFSGVVAGNVHGIDIETIPHHQGKKLAQKGAHAFVQDCLENEITPYWDCMEINEASVAVAEKIGFRNKLHYSWYRVPFD</sequence>